<dbReference type="OrthoDB" id="9634153at2759"/>
<dbReference type="InterPro" id="IPR008253">
    <property type="entry name" value="Marvel"/>
</dbReference>
<protein>
    <submittedName>
        <fullName evidence="10">CKLF-like MARVEL transmembrane domain-containing protein 2</fullName>
    </submittedName>
</protein>
<evidence type="ECO:0000313" key="10">
    <source>
        <dbReference type="RefSeq" id="XP_012868102.1"/>
    </source>
</evidence>
<dbReference type="AlphaFoldDB" id="A0A1S3EXD8"/>
<evidence type="ECO:0000256" key="4">
    <source>
        <dbReference type="ARBA" id="ARBA00023136"/>
    </source>
</evidence>
<dbReference type="RefSeq" id="XP_012868102.1">
    <property type="nucleotide sequence ID" value="XM_013012648.1"/>
</dbReference>
<evidence type="ECO:0000256" key="1">
    <source>
        <dbReference type="ARBA" id="ARBA00004141"/>
    </source>
</evidence>
<dbReference type="KEGG" id="dord:105982921"/>
<evidence type="ECO:0000256" key="7">
    <source>
        <dbReference type="SAM" id="Phobius"/>
    </source>
</evidence>
<comment type="subcellular location">
    <subcellularLocation>
        <location evidence="1">Membrane</location>
        <topology evidence="1">Multi-pass membrane protein</topology>
    </subcellularLocation>
</comment>
<evidence type="ECO:0000256" key="2">
    <source>
        <dbReference type="ARBA" id="ARBA00022692"/>
    </source>
</evidence>
<keyword evidence="4 5" id="KW-0472">Membrane</keyword>
<reference evidence="10" key="1">
    <citation type="submission" date="2025-08" db="UniProtKB">
        <authorList>
            <consortium name="RefSeq"/>
        </authorList>
    </citation>
    <scope>IDENTIFICATION</scope>
    <source>
        <tissue evidence="10">Kidney</tissue>
    </source>
</reference>
<feature type="compositionally biased region" description="Basic and acidic residues" evidence="6">
    <location>
        <begin position="176"/>
        <end position="185"/>
    </location>
</feature>
<feature type="transmembrane region" description="Helical" evidence="7">
    <location>
        <begin position="136"/>
        <end position="156"/>
    </location>
</feature>
<keyword evidence="2 5" id="KW-0812">Transmembrane</keyword>
<sequence length="185" mass="21084">MTAKPQEPKTFGARTKEIWDQTKKGVVYHQNEVKESNKPFWINGHGIVKLLGLICLIASIKIFATTTAHPILTLILYMELFIAVFFFILYICAINRYLSFIIWPISDFINDLFCCLFLVGGIYFALESRTAMPVNYFIAMVLMGLAAFFAFVDMCLQRRSFPGQEEKPQKPKAPKKAKEAKKGKA</sequence>
<keyword evidence="3 7" id="KW-1133">Transmembrane helix</keyword>
<evidence type="ECO:0000256" key="5">
    <source>
        <dbReference type="PROSITE-ProRule" id="PRU00581"/>
    </source>
</evidence>
<dbReference type="Proteomes" id="UP000081671">
    <property type="component" value="Unplaced"/>
</dbReference>
<feature type="transmembrane region" description="Helical" evidence="7">
    <location>
        <begin position="100"/>
        <end position="124"/>
    </location>
</feature>
<keyword evidence="9" id="KW-1185">Reference proteome</keyword>
<feature type="transmembrane region" description="Helical" evidence="7">
    <location>
        <begin position="70"/>
        <end position="93"/>
    </location>
</feature>
<organism evidence="9 10">
    <name type="scientific">Dipodomys ordii</name>
    <name type="common">Ord's kangaroo rat</name>
    <dbReference type="NCBI Taxonomy" id="10020"/>
    <lineage>
        <taxon>Eukaryota</taxon>
        <taxon>Metazoa</taxon>
        <taxon>Chordata</taxon>
        <taxon>Craniata</taxon>
        <taxon>Vertebrata</taxon>
        <taxon>Euteleostomi</taxon>
        <taxon>Mammalia</taxon>
        <taxon>Eutheria</taxon>
        <taxon>Euarchontoglires</taxon>
        <taxon>Glires</taxon>
        <taxon>Rodentia</taxon>
        <taxon>Castorimorpha</taxon>
        <taxon>Heteromyidae</taxon>
        <taxon>Dipodomyinae</taxon>
        <taxon>Dipodomys</taxon>
    </lineage>
</organism>
<dbReference type="InParanoid" id="A0A1S3EXD8"/>
<accession>A0A1S3EXD8</accession>
<name>A0A1S3EXD8_DIPOR</name>
<feature type="region of interest" description="Disordered" evidence="6">
    <location>
        <begin position="162"/>
        <end position="185"/>
    </location>
</feature>
<dbReference type="GeneID" id="105982921"/>
<proteinExistence type="predicted"/>
<evidence type="ECO:0000256" key="3">
    <source>
        <dbReference type="ARBA" id="ARBA00022989"/>
    </source>
</evidence>
<feature type="domain" description="MARVEL" evidence="8">
    <location>
        <begin position="40"/>
        <end position="162"/>
    </location>
</feature>
<evidence type="ECO:0000313" key="9">
    <source>
        <dbReference type="Proteomes" id="UP000081671"/>
    </source>
</evidence>
<dbReference type="FunCoup" id="A0A1S3EXD8">
    <property type="interactions" value="10"/>
</dbReference>
<gene>
    <name evidence="10" type="primary">Cmtm2</name>
</gene>
<evidence type="ECO:0000259" key="8">
    <source>
        <dbReference type="PROSITE" id="PS51225"/>
    </source>
</evidence>
<evidence type="ECO:0000256" key="6">
    <source>
        <dbReference type="SAM" id="MobiDB-lite"/>
    </source>
</evidence>
<dbReference type="PROSITE" id="PS51225">
    <property type="entry name" value="MARVEL"/>
    <property type="match status" value="1"/>
</dbReference>
<dbReference type="GO" id="GO:0016020">
    <property type="term" value="C:membrane"/>
    <property type="evidence" value="ECO:0007669"/>
    <property type="project" value="UniProtKB-SubCell"/>
</dbReference>
<feature type="transmembrane region" description="Helical" evidence="7">
    <location>
        <begin position="46"/>
        <end position="64"/>
    </location>
</feature>
<dbReference type="CTD" id="146225"/>